<name>A0A2S2R9F6_9HEMI</name>
<evidence type="ECO:0000259" key="7">
    <source>
        <dbReference type="PROSITE" id="PS51982"/>
    </source>
</evidence>
<evidence type="ECO:0000313" key="8">
    <source>
        <dbReference type="EMBL" id="MBY86593.1"/>
    </source>
</evidence>
<accession>A0A2S2R9F6</accession>
<feature type="domain" description="CMP" evidence="7">
    <location>
        <begin position="60"/>
        <end position="172"/>
    </location>
</feature>
<dbReference type="PROSITE" id="PS51982">
    <property type="entry name" value="CMP"/>
    <property type="match status" value="1"/>
</dbReference>
<keyword evidence="2" id="KW-0832">Ubl conjugation</keyword>
<protein>
    <submittedName>
        <fullName evidence="8">DNA-binding protein SATB2</fullName>
    </submittedName>
</protein>
<dbReference type="Gene3D" id="3.10.20.710">
    <property type="entry name" value="SATB, ubiquitin-like oligomerisation domain"/>
    <property type="match status" value="1"/>
</dbReference>
<evidence type="ECO:0000256" key="4">
    <source>
        <dbReference type="ARBA" id="ARBA00023155"/>
    </source>
</evidence>
<evidence type="ECO:0000256" key="5">
    <source>
        <dbReference type="ARBA" id="ARBA00023242"/>
    </source>
</evidence>
<keyword evidence="1" id="KW-0677">Repeat</keyword>
<keyword evidence="3 8" id="KW-0238">DNA-binding</keyword>
<evidence type="ECO:0000256" key="6">
    <source>
        <dbReference type="SAM" id="MobiDB-lite"/>
    </source>
</evidence>
<dbReference type="Pfam" id="PF16534">
    <property type="entry name" value="ULD"/>
    <property type="match status" value="1"/>
</dbReference>
<dbReference type="GO" id="GO:0006338">
    <property type="term" value="P:chromatin remodeling"/>
    <property type="evidence" value="ECO:0007669"/>
    <property type="project" value="InterPro"/>
</dbReference>
<evidence type="ECO:0000256" key="1">
    <source>
        <dbReference type="ARBA" id="ARBA00022737"/>
    </source>
</evidence>
<organism evidence="8">
    <name type="scientific">Sipha flava</name>
    <name type="common">yellow sugarcane aphid</name>
    <dbReference type="NCBI Taxonomy" id="143950"/>
    <lineage>
        <taxon>Eukaryota</taxon>
        <taxon>Metazoa</taxon>
        <taxon>Ecdysozoa</taxon>
        <taxon>Arthropoda</taxon>
        <taxon>Hexapoda</taxon>
        <taxon>Insecta</taxon>
        <taxon>Pterygota</taxon>
        <taxon>Neoptera</taxon>
        <taxon>Paraneoptera</taxon>
        <taxon>Hemiptera</taxon>
        <taxon>Sternorrhyncha</taxon>
        <taxon>Aphidomorpha</taxon>
        <taxon>Aphidoidea</taxon>
        <taxon>Aphididae</taxon>
        <taxon>Sipha</taxon>
    </lineage>
</organism>
<gene>
    <name evidence="8" type="primary">SATB2</name>
    <name evidence="8" type="ORF">g.165101</name>
</gene>
<feature type="compositionally biased region" description="Polar residues" evidence="6">
    <location>
        <begin position="36"/>
        <end position="56"/>
    </location>
</feature>
<feature type="region of interest" description="Disordered" evidence="6">
    <location>
        <begin position="36"/>
        <end position="58"/>
    </location>
</feature>
<dbReference type="PANTHER" id="PTHR15116">
    <property type="entry name" value="DNA-BINDING PROTEIN SATB FAMILY MEMBER"/>
    <property type="match status" value="1"/>
</dbReference>
<evidence type="ECO:0000256" key="3">
    <source>
        <dbReference type="ARBA" id="ARBA00023125"/>
    </source>
</evidence>
<dbReference type="AlphaFoldDB" id="A0A2S2R9F6"/>
<sequence>MDFQSAMETFAEAWVVASAKGTFTYPPLNGFQNQSMSLPSHLQGSTSPVSAANDGQSGPAKSIPVHCIVESINHVYQWSQKYSPSLHRSKGHVELDRFVIIPNNTAFRDLTEAALVRLGYSKDTAAASKGLVVLKNWLPLDLDTIAEDPVLTVNDVLGELTTLATLRILVFREAKNRFSDLKDKLLKLLLVQSQTQLTAAGCPLDEAIILQMMKVGQACPDLPEDLYKKFEQWWIMQSSAVVPKIPPSVLPQSVRDMFYRNGSSPRHTNLQDNPANCIVPKADHSKTHSLQVQKCNDAYYKIVIVLF</sequence>
<proteinExistence type="predicted"/>
<dbReference type="InterPro" id="IPR039673">
    <property type="entry name" value="SATB1/SATB2"/>
</dbReference>
<dbReference type="GO" id="GO:0005634">
    <property type="term" value="C:nucleus"/>
    <property type="evidence" value="ECO:0007669"/>
    <property type="project" value="UniProtKB-ARBA"/>
</dbReference>
<dbReference type="OrthoDB" id="10052721at2759"/>
<dbReference type="PANTHER" id="PTHR15116:SF16">
    <property type="entry name" value="DEFECTIVE PROVENTRICULUS, ISOFORM A"/>
    <property type="match status" value="1"/>
</dbReference>
<keyword evidence="4" id="KW-0371">Homeobox</keyword>
<keyword evidence="5" id="KW-0539">Nucleus</keyword>
<dbReference type="InterPro" id="IPR032392">
    <property type="entry name" value="ULD"/>
</dbReference>
<evidence type="ECO:0000256" key="2">
    <source>
        <dbReference type="ARBA" id="ARBA00022843"/>
    </source>
</evidence>
<dbReference type="GO" id="GO:0000981">
    <property type="term" value="F:DNA-binding transcription factor activity, RNA polymerase II-specific"/>
    <property type="evidence" value="ECO:0007669"/>
    <property type="project" value="TreeGrafter"/>
</dbReference>
<dbReference type="GO" id="GO:0000978">
    <property type="term" value="F:RNA polymerase II cis-regulatory region sequence-specific DNA binding"/>
    <property type="evidence" value="ECO:0007669"/>
    <property type="project" value="TreeGrafter"/>
</dbReference>
<reference evidence="8" key="1">
    <citation type="submission" date="2018-04" db="EMBL/GenBank/DDBJ databases">
        <title>Transcriptome assembly of Sipha flava.</title>
        <authorList>
            <person name="Scully E.D."/>
            <person name="Geib S.M."/>
            <person name="Palmer N.A."/>
            <person name="Koch K."/>
            <person name="Bradshaw J."/>
            <person name="Heng-Moss T."/>
            <person name="Sarath G."/>
        </authorList>
    </citation>
    <scope>NUCLEOTIDE SEQUENCE</scope>
</reference>
<dbReference type="EMBL" id="GGMS01017390">
    <property type="protein sequence ID" value="MBY86593.1"/>
    <property type="molecule type" value="Transcribed_RNA"/>
</dbReference>
<dbReference type="InterPro" id="IPR038224">
    <property type="entry name" value="SATB_ULD_sf"/>
</dbReference>
<dbReference type="CDD" id="cd11585">
    <property type="entry name" value="SATB1_N"/>
    <property type="match status" value="1"/>
</dbReference>